<evidence type="ECO:0000256" key="1">
    <source>
        <dbReference type="ARBA" id="ARBA00004651"/>
    </source>
</evidence>
<dbReference type="GO" id="GO:0005886">
    <property type="term" value="C:plasma membrane"/>
    <property type="evidence" value="ECO:0007669"/>
    <property type="project" value="UniProtKB-SubCell"/>
</dbReference>
<feature type="transmembrane region" description="Helical" evidence="8">
    <location>
        <begin position="23"/>
        <end position="47"/>
    </location>
</feature>
<dbReference type="SUPFAM" id="SSF103473">
    <property type="entry name" value="MFS general substrate transporter"/>
    <property type="match status" value="1"/>
</dbReference>
<dbReference type="PRINTS" id="PR01036">
    <property type="entry name" value="TCRTETB"/>
</dbReference>
<feature type="domain" description="Major facilitator superfamily (MFS) profile" evidence="9">
    <location>
        <begin position="25"/>
        <end position="528"/>
    </location>
</feature>
<feature type="transmembrane region" description="Helical" evidence="8">
    <location>
        <begin position="289"/>
        <end position="314"/>
    </location>
</feature>
<feature type="transmembrane region" description="Helical" evidence="8">
    <location>
        <begin position="177"/>
        <end position="199"/>
    </location>
</feature>
<dbReference type="InterPro" id="IPR004638">
    <property type="entry name" value="EmrB-like"/>
</dbReference>
<organism evidence="10 11">
    <name type="scientific">Hyalangium minutum</name>
    <dbReference type="NCBI Taxonomy" id="394096"/>
    <lineage>
        <taxon>Bacteria</taxon>
        <taxon>Pseudomonadati</taxon>
        <taxon>Myxococcota</taxon>
        <taxon>Myxococcia</taxon>
        <taxon>Myxococcales</taxon>
        <taxon>Cystobacterineae</taxon>
        <taxon>Archangiaceae</taxon>
        <taxon>Hyalangium</taxon>
    </lineage>
</organism>
<dbReference type="NCBIfam" id="TIGR00711">
    <property type="entry name" value="efflux_EmrB"/>
    <property type="match status" value="1"/>
</dbReference>
<evidence type="ECO:0000256" key="6">
    <source>
        <dbReference type="ARBA" id="ARBA00022989"/>
    </source>
</evidence>
<dbReference type="RefSeq" id="WP_044185560.1">
    <property type="nucleotide sequence ID" value="NZ_JMCB01000003.1"/>
</dbReference>
<dbReference type="Pfam" id="PF07690">
    <property type="entry name" value="MFS_1"/>
    <property type="match status" value="1"/>
</dbReference>
<evidence type="ECO:0000256" key="5">
    <source>
        <dbReference type="ARBA" id="ARBA00022692"/>
    </source>
</evidence>
<feature type="transmembrane region" description="Helical" evidence="8">
    <location>
        <begin position="382"/>
        <end position="405"/>
    </location>
</feature>
<feature type="transmembrane region" description="Helical" evidence="8">
    <location>
        <begin position="148"/>
        <end position="171"/>
    </location>
</feature>
<dbReference type="OrthoDB" id="9807274at2"/>
<feature type="transmembrane region" description="Helical" evidence="8">
    <location>
        <begin position="350"/>
        <end position="370"/>
    </location>
</feature>
<evidence type="ECO:0000256" key="4">
    <source>
        <dbReference type="ARBA" id="ARBA00022475"/>
    </source>
</evidence>
<feature type="transmembrane region" description="Helical" evidence="8">
    <location>
        <begin position="326"/>
        <end position="343"/>
    </location>
</feature>
<keyword evidence="7 8" id="KW-0472">Membrane</keyword>
<evidence type="ECO:0000256" key="7">
    <source>
        <dbReference type="ARBA" id="ARBA00023136"/>
    </source>
</evidence>
<dbReference type="AlphaFoldDB" id="A0A085WRY9"/>
<keyword evidence="11" id="KW-1185">Reference proteome</keyword>
<evidence type="ECO:0000313" key="11">
    <source>
        <dbReference type="Proteomes" id="UP000028725"/>
    </source>
</evidence>
<dbReference type="EMBL" id="JMCB01000003">
    <property type="protein sequence ID" value="KFE70452.1"/>
    <property type="molecule type" value="Genomic_DNA"/>
</dbReference>
<dbReference type="Proteomes" id="UP000028725">
    <property type="component" value="Unassembled WGS sequence"/>
</dbReference>
<proteinExistence type="inferred from homology"/>
<evidence type="ECO:0000259" key="9">
    <source>
        <dbReference type="PROSITE" id="PS50850"/>
    </source>
</evidence>
<dbReference type="PATRIC" id="fig|394096.3.peg.1973"/>
<keyword evidence="6 8" id="KW-1133">Transmembrane helix</keyword>
<evidence type="ECO:0000256" key="3">
    <source>
        <dbReference type="ARBA" id="ARBA00022448"/>
    </source>
</evidence>
<feature type="transmembrane region" description="Helical" evidence="8">
    <location>
        <begin position="220"/>
        <end position="239"/>
    </location>
</feature>
<evidence type="ECO:0000313" key="10">
    <source>
        <dbReference type="EMBL" id="KFE70452.1"/>
    </source>
</evidence>
<dbReference type="STRING" id="394096.DB31_5494"/>
<sequence length="539" mass="57583">MSTATATATPADLVAPRPAVNKWLVTLSISFGTLMGAIDASIVNVALPHIRGAVGATVQEITWISTAYAIAVVLVMPLTGFLGRLFGQKNVYLFCLVLFLIGSLLCGVATSLPALVFFRVLQGLGAGALQPTEQAILRQTFPPKEQGMAMALFGMAVMLGPAIGPTLGGYIVDHWHWSWIFFINLPIGLVGLFMVVSFVHEDPEIRSANLKMAAAQRRNVDWWGIGLLSVSMSSLVYFLEEGSAHDWFESKLIIACCLVAVFSLAAFIIRELTAPAPAVNLALFKDRAFLSGTVIGGLMFAMLMANMFLLPIFMQELLGFTATQSGLALMPRVLVMMVAVPIVGRIHNRLSPRILIAAGVLLVSYGSWLMSHLSLQSGAGHVVGALAFQGMGFACLFVPLTTVALSSIPKHLMPDATGLNSLVRQLGGAIGLAIFGSLIGHNATIARASLYAHVTETNPIAQERLLMVQQGLMAKGFDAASAQQGALANLYGAAYRQSMVLSFDKLFLLAGILFLMVLPLLVFLKYKRGGPAAEIHIEA</sequence>
<dbReference type="Gene3D" id="1.20.1720.10">
    <property type="entry name" value="Multidrug resistance protein D"/>
    <property type="match status" value="1"/>
</dbReference>
<evidence type="ECO:0000256" key="8">
    <source>
        <dbReference type="SAM" id="Phobius"/>
    </source>
</evidence>
<dbReference type="GO" id="GO:0022857">
    <property type="term" value="F:transmembrane transporter activity"/>
    <property type="evidence" value="ECO:0007669"/>
    <property type="project" value="InterPro"/>
</dbReference>
<protein>
    <submittedName>
        <fullName evidence="10">Inner membrane component of tripartite multidrug resistance system</fullName>
    </submittedName>
</protein>
<comment type="caution">
    <text evidence="10">The sequence shown here is derived from an EMBL/GenBank/DDBJ whole genome shotgun (WGS) entry which is preliminary data.</text>
</comment>
<comment type="similarity">
    <text evidence="2">Belongs to the major facilitator superfamily. EmrB family.</text>
</comment>
<keyword evidence="5 8" id="KW-0812">Transmembrane</keyword>
<dbReference type="PANTHER" id="PTHR42718">
    <property type="entry name" value="MAJOR FACILITATOR SUPERFAMILY MULTIDRUG TRANSPORTER MFSC"/>
    <property type="match status" value="1"/>
</dbReference>
<gene>
    <name evidence="10" type="ORF">DB31_5494</name>
</gene>
<evidence type="ECO:0000256" key="2">
    <source>
        <dbReference type="ARBA" id="ARBA00008537"/>
    </source>
</evidence>
<dbReference type="InterPro" id="IPR011701">
    <property type="entry name" value="MFS"/>
</dbReference>
<keyword evidence="4" id="KW-1003">Cell membrane</keyword>
<dbReference type="Gene3D" id="1.20.1250.20">
    <property type="entry name" value="MFS general substrate transporter like domains"/>
    <property type="match status" value="1"/>
</dbReference>
<dbReference type="InterPro" id="IPR020846">
    <property type="entry name" value="MFS_dom"/>
</dbReference>
<dbReference type="InterPro" id="IPR036259">
    <property type="entry name" value="MFS_trans_sf"/>
</dbReference>
<feature type="transmembrane region" description="Helical" evidence="8">
    <location>
        <begin position="506"/>
        <end position="524"/>
    </location>
</feature>
<keyword evidence="3" id="KW-0813">Transport</keyword>
<feature type="transmembrane region" description="Helical" evidence="8">
    <location>
        <begin position="426"/>
        <end position="445"/>
    </location>
</feature>
<feature type="transmembrane region" description="Helical" evidence="8">
    <location>
        <begin position="91"/>
        <end position="118"/>
    </location>
</feature>
<comment type="subcellular location">
    <subcellularLocation>
        <location evidence="1">Cell membrane</location>
        <topology evidence="1">Multi-pass membrane protein</topology>
    </subcellularLocation>
</comment>
<reference evidence="10 11" key="1">
    <citation type="submission" date="2014-04" db="EMBL/GenBank/DDBJ databases">
        <title>Genome assembly of Hyalangium minutum DSM 14724.</title>
        <authorList>
            <person name="Sharma G."/>
            <person name="Subramanian S."/>
        </authorList>
    </citation>
    <scope>NUCLEOTIDE SEQUENCE [LARGE SCALE GENOMIC DNA]</scope>
    <source>
        <strain evidence="10 11">DSM 14724</strain>
    </source>
</reference>
<dbReference type="CDD" id="cd17503">
    <property type="entry name" value="MFS_LmrB_MDR_like"/>
    <property type="match status" value="1"/>
</dbReference>
<feature type="transmembrane region" description="Helical" evidence="8">
    <location>
        <begin position="251"/>
        <end position="269"/>
    </location>
</feature>
<accession>A0A085WRY9</accession>
<feature type="transmembrane region" description="Helical" evidence="8">
    <location>
        <begin position="67"/>
        <end position="85"/>
    </location>
</feature>
<dbReference type="PANTHER" id="PTHR42718:SF9">
    <property type="entry name" value="MAJOR FACILITATOR SUPERFAMILY MULTIDRUG TRANSPORTER MFSC"/>
    <property type="match status" value="1"/>
</dbReference>
<name>A0A085WRY9_9BACT</name>
<dbReference type="PROSITE" id="PS50850">
    <property type="entry name" value="MFS"/>
    <property type="match status" value="1"/>
</dbReference>